<feature type="domain" description="AB hydrolase-1" evidence="2">
    <location>
        <begin position="89"/>
        <end position="226"/>
    </location>
</feature>
<reference evidence="3 4" key="1">
    <citation type="submission" date="2019-07" db="EMBL/GenBank/DDBJ databases">
        <title>Genomics analysis of Aphanomyces spp. identifies a new class of oomycete effector associated with host adaptation.</title>
        <authorList>
            <person name="Gaulin E."/>
        </authorList>
    </citation>
    <scope>NUCLEOTIDE SEQUENCE [LARGE SCALE GENOMIC DNA]</scope>
    <source>
        <strain evidence="3 4">ATCC 201684</strain>
    </source>
</reference>
<evidence type="ECO:0000313" key="4">
    <source>
        <dbReference type="Proteomes" id="UP000481153"/>
    </source>
</evidence>
<dbReference type="EMBL" id="VJMJ01000202">
    <property type="protein sequence ID" value="KAF0727058.1"/>
    <property type="molecule type" value="Genomic_DNA"/>
</dbReference>
<feature type="signal peptide" evidence="1">
    <location>
        <begin position="1"/>
        <end position="18"/>
    </location>
</feature>
<dbReference type="InterPro" id="IPR000073">
    <property type="entry name" value="AB_hydrolase_1"/>
</dbReference>
<evidence type="ECO:0000313" key="3">
    <source>
        <dbReference type="EMBL" id="KAF0727058.1"/>
    </source>
</evidence>
<evidence type="ECO:0000259" key="2">
    <source>
        <dbReference type="Pfam" id="PF00561"/>
    </source>
</evidence>
<name>A0A6G0WIL2_9STRA</name>
<accession>A0A6G0WIL2</accession>
<sequence>MLQRLASFLAASVALAAAASSTSVTWYSCPLQTIAKNEKASSDNPTVECADISVPLCYDSVCSSTKQISVFVKRIPAQSPGATPQAMWMLQGGPGESSVNMEPLMADAYIAAKRTVSIYTMDHRGTGRSTRLSCAEDNDPYDAKVTVSCLQQVKKTYGSVAPQAFSVTSAANDLATVISTVLADSEVFVYGLSYGTYLVERLMHLAPPAVKGYILDSIQSEQFYPTKDSPWYSNWDRDVADAVTNYLNYCDQDSTCASKIGPNSKSYIQGLYAKLDAATDNACAEIFRPDPPYEAHPSWIVNTFLYSLFTDYNQRNLIPAVLYRLNRCNADDQVVMKNALNMLTNSSSSQLLQSLGKSKLMINKTNMLEKVAYMTGDGSSQVVYNNIVLSEIWQFPSPSRNQSTQWFEAALFGAQSPLDQDTFYQDICIYIANNDSVCSGLTTYDASFTYTRDAYWNKTATIPTGASVLMFTGALDPATPLKYSKDEYETMVGTSKLRLEFAYAPHVIVSQTPTDAGDCGSTILNAFVVNHGSLTNLPTDCIPKVYKLNFTTILDKDTATQIFGSTKDIYGSGAAGANPSNSSGSSSGGGGTSGGSASSSSPRAVISSFMLVVCCLFGFMQF</sequence>
<proteinExistence type="predicted"/>
<dbReference type="AlphaFoldDB" id="A0A6G0WIL2"/>
<dbReference type="Gene3D" id="3.40.50.1820">
    <property type="entry name" value="alpha/beta hydrolase"/>
    <property type="match status" value="1"/>
</dbReference>
<dbReference type="Pfam" id="PF00561">
    <property type="entry name" value="Abhydrolase_1"/>
    <property type="match status" value="1"/>
</dbReference>
<dbReference type="Proteomes" id="UP000481153">
    <property type="component" value="Unassembled WGS sequence"/>
</dbReference>
<comment type="caution">
    <text evidence="3">The sequence shown here is derived from an EMBL/GenBank/DDBJ whole genome shotgun (WGS) entry which is preliminary data.</text>
</comment>
<protein>
    <recommendedName>
        <fullName evidence="2">AB hydrolase-1 domain-containing protein</fullName>
    </recommendedName>
</protein>
<keyword evidence="4" id="KW-1185">Reference proteome</keyword>
<keyword evidence="1" id="KW-0732">Signal</keyword>
<dbReference type="PROSITE" id="PS51257">
    <property type="entry name" value="PROKAR_LIPOPROTEIN"/>
    <property type="match status" value="1"/>
</dbReference>
<organism evidence="3 4">
    <name type="scientific">Aphanomyces euteiches</name>
    <dbReference type="NCBI Taxonomy" id="100861"/>
    <lineage>
        <taxon>Eukaryota</taxon>
        <taxon>Sar</taxon>
        <taxon>Stramenopiles</taxon>
        <taxon>Oomycota</taxon>
        <taxon>Saprolegniomycetes</taxon>
        <taxon>Saprolegniales</taxon>
        <taxon>Verrucalvaceae</taxon>
        <taxon>Aphanomyces</taxon>
    </lineage>
</organism>
<dbReference type="InterPro" id="IPR029058">
    <property type="entry name" value="AB_hydrolase_fold"/>
</dbReference>
<dbReference type="VEuPathDB" id="FungiDB:AeMF1_003707"/>
<evidence type="ECO:0000256" key="1">
    <source>
        <dbReference type="SAM" id="SignalP"/>
    </source>
</evidence>
<dbReference type="SUPFAM" id="SSF53474">
    <property type="entry name" value="alpha/beta-Hydrolases"/>
    <property type="match status" value="1"/>
</dbReference>
<feature type="chain" id="PRO_5026084081" description="AB hydrolase-1 domain-containing protein" evidence="1">
    <location>
        <begin position="19"/>
        <end position="622"/>
    </location>
</feature>
<gene>
    <name evidence="3" type="ORF">Ae201684_014797</name>
</gene>